<sequence length="81" mass="9144">MERYMQGRPFRVFTLTSTGRGPGVASLMELMESRVRQAARGRIRDLVVREDGGRILLQGQARTQYARQLALCEALQFVSGE</sequence>
<accession>A0A5B9W8W6</accession>
<gene>
    <name evidence="1" type="ORF">OJF2_53090</name>
</gene>
<proteinExistence type="predicted"/>
<reference evidence="1 2" key="1">
    <citation type="submission" date="2019-08" db="EMBL/GenBank/DDBJ databases">
        <title>Deep-cultivation of Planctomycetes and their phenomic and genomic characterization uncovers novel biology.</title>
        <authorList>
            <person name="Wiegand S."/>
            <person name="Jogler M."/>
            <person name="Boedeker C."/>
            <person name="Pinto D."/>
            <person name="Vollmers J."/>
            <person name="Rivas-Marin E."/>
            <person name="Kohn T."/>
            <person name="Peeters S.H."/>
            <person name="Heuer A."/>
            <person name="Rast P."/>
            <person name="Oberbeckmann S."/>
            <person name="Bunk B."/>
            <person name="Jeske O."/>
            <person name="Meyerdierks A."/>
            <person name="Storesund J.E."/>
            <person name="Kallscheuer N."/>
            <person name="Luecker S."/>
            <person name="Lage O.M."/>
            <person name="Pohl T."/>
            <person name="Merkel B.J."/>
            <person name="Hornburger P."/>
            <person name="Mueller R.-W."/>
            <person name="Bruemmer F."/>
            <person name="Labrenz M."/>
            <person name="Spormann A.M."/>
            <person name="Op den Camp H."/>
            <person name="Overmann J."/>
            <person name="Amann R."/>
            <person name="Jetten M.S.M."/>
            <person name="Mascher T."/>
            <person name="Medema M.H."/>
            <person name="Devos D.P."/>
            <person name="Kaster A.-K."/>
            <person name="Ovreas L."/>
            <person name="Rohde M."/>
            <person name="Galperin M.Y."/>
            <person name="Jogler C."/>
        </authorList>
    </citation>
    <scope>NUCLEOTIDE SEQUENCE [LARGE SCALE GENOMIC DNA]</scope>
    <source>
        <strain evidence="1 2">OJF2</strain>
    </source>
</reference>
<dbReference type="Proteomes" id="UP000324233">
    <property type="component" value="Chromosome"/>
</dbReference>
<organism evidence="1 2">
    <name type="scientific">Aquisphaera giovannonii</name>
    <dbReference type="NCBI Taxonomy" id="406548"/>
    <lineage>
        <taxon>Bacteria</taxon>
        <taxon>Pseudomonadati</taxon>
        <taxon>Planctomycetota</taxon>
        <taxon>Planctomycetia</taxon>
        <taxon>Isosphaerales</taxon>
        <taxon>Isosphaeraceae</taxon>
        <taxon>Aquisphaera</taxon>
    </lineage>
</organism>
<dbReference type="AlphaFoldDB" id="A0A5B9W8W6"/>
<name>A0A5B9W8W6_9BACT</name>
<keyword evidence="2" id="KW-1185">Reference proteome</keyword>
<dbReference type="KEGG" id="agv:OJF2_53090"/>
<evidence type="ECO:0000313" key="2">
    <source>
        <dbReference type="Proteomes" id="UP000324233"/>
    </source>
</evidence>
<dbReference type="EMBL" id="CP042997">
    <property type="protein sequence ID" value="QEH36724.1"/>
    <property type="molecule type" value="Genomic_DNA"/>
</dbReference>
<protein>
    <submittedName>
        <fullName evidence="1">Uncharacterized protein</fullName>
    </submittedName>
</protein>
<evidence type="ECO:0000313" key="1">
    <source>
        <dbReference type="EMBL" id="QEH36724.1"/>
    </source>
</evidence>